<reference evidence="1 2" key="1">
    <citation type="submission" date="2019-07" db="EMBL/GenBank/DDBJ databases">
        <authorList>
            <person name="Jastrzebski P J."/>
            <person name="Paukszto L."/>
            <person name="Jastrzebski P J."/>
        </authorList>
    </citation>
    <scope>NUCLEOTIDE SEQUENCE [LARGE SCALE GENOMIC DNA]</scope>
    <source>
        <strain evidence="1 2">WMS-il1</strain>
    </source>
</reference>
<evidence type="ECO:0000313" key="2">
    <source>
        <dbReference type="Proteomes" id="UP000321570"/>
    </source>
</evidence>
<dbReference type="Proteomes" id="UP000321570">
    <property type="component" value="Unassembled WGS sequence"/>
</dbReference>
<dbReference type="AlphaFoldDB" id="A0A564YN01"/>
<keyword evidence="2" id="KW-1185">Reference proteome</keyword>
<gene>
    <name evidence="1" type="ORF">WMSIL1_LOCUS7891</name>
</gene>
<evidence type="ECO:0000313" key="1">
    <source>
        <dbReference type="EMBL" id="VUZ48635.1"/>
    </source>
</evidence>
<accession>A0A564YN01</accession>
<organism evidence="1 2">
    <name type="scientific">Hymenolepis diminuta</name>
    <name type="common">Rat tapeworm</name>
    <dbReference type="NCBI Taxonomy" id="6216"/>
    <lineage>
        <taxon>Eukaryota</taxon>
        <taxon>Metazoa</taxon>
        <taxon>Spiralia</taxon>
        <taxon>Lophotrochozoa</taxon>
        <taxon>Platyhelminthes</taxon>
        <taxon>Cestoda</taxon>
        <taxon>Eucestoda</taxon>
        <taxon>Cyclophyllidea</taxon>
        <taxon>Hymenolepididae</taxon>
        <taxon>Hymenolepis</taxon>
    </lineage>
</organism>
<name>A0A564YN01_HYMDI</name>
<sequence length="109" mass="12183">SCLREPTSLSVLKSNPGIRKSETLKVEHLALLLDEVLYLLKFLVVIDNGLPSRWVRSTAMDLLLSAAAVATAKSSANHQQDFEEGNFFDQDNPELMQDFEEFLETSGQL</sequence>
<dbReference type="EMBL" id="CABIJS010000299">
    <property type="protein sequence ID" value="VUZ48635.1"/>
    <property type="molecule type" value="Genomic_DNA"/>
</dbReference>
<protein>
    <submittedName>
        <fullName evidence="1">Uncharacterized protein</fullName>
    </submittedName>
</protein>
<feature type="non-terminal residue" evidence="1">
    <location>
        <position position="1"/>
    </location>
</feature>
<proteinExistence type="predicted"/>